<evidence type="ECO:0000256" key="1">
    <source>
        <dbReference type="SAM" id="MobiDB-lite"/>
    </source>
</evidence>
<reference evidence="2 3" key="1">
    <citation type="submission" date="2021-01" db="EMBL/GenBank/DDBJ databases">
        <title>Whole genome shotgun sequence of Verrucosispora lutea NBRC 106530.</title>
        <authorList>
            <person name="Komaki H."/>
            <person name="Tamura T."/>
        </authorList>
    </citation>
    <scope>NUCLEOTIDE SEQUENCE [LARGE SCALE GENOMIC DNA]</scope>
    <source>
        <strain evidence="2 3">NBRC 106530</strain>
    </source>
</reference>
<organism evidence="2 3">
    <name type="scientific">Micromonospora lutea</name>
    <dbReference type="NCBI Taxonomy" id="419825"/>
    <lineage>
        <taxon>Bacteria</taxon>
        <taxon>Bacillati</taxon>
        <taxon>Actinomycetota</taxon>
        <taxon>Actinomycetes</taxon>
        <taxon>Micromonosporales</taxon>
        <taxon>Micromonosporaceae</taxon>
        <taxon>Micromonospora</taxon>
    </lineage>
</organism>
<protein>
    <submittedName>
        <fullName evidence="2">Uncharacterized protein</fullName>
    </submittedName>
</protein>
<accession>A0ABQ4J2G1</accession>
<gene>
    <name evidence="2" type="ORF">Vlu01_49690</name>
</gene>
<dbReference type="Proteomes" id="UP000643165">
    <property type="component" value="Unassembled WGS sequence"/>
</dbReference>
<proteinExistence type="predicted"/>
<keyword evidence="3" id="KW-1185">Reference proteome</keyword>
<feature type="compositionally biased region" description="Low complexity" evidence="1">
    <location>
        <begin position="71"/>
        <end position="93"/>
    </location>
</feature>
<evidence type="ECO:0000313" key="2">
    <source>
        <dbReference type="EMBL" id="GIJ24345.1"/>
    </source>
</evidence>
<sequence>MWTISPPGSEFAETFGLFATVESYFHEIGSVNQDVRQCRPVQPATGRPRAASPTGPGPPGQVGLDTRRPDTAPGATGNRTGGAAARPTAGRTNLSPWRIEVCW</sequence>
<feature type="region of interest" description="Disordered" evidence="1">
    <location>
        <begin position="36"/>
        <end position="103"/>
    </location>
</feature>
<name>A0ABQ4J2G1_9ACTN</name>
<evidence type="ECO:0000313" key="3">
    <source>
        <dbReference type="Proteomes" id="UP000643165"/>
    </source>
</evidence>
<dbReference type="EMBL" id="BOPB01000032">
    <property type="protein sequence ID" value="GIJ24345.1"/>
    <property type="molecule type" value="Genomic_DNA"/>
</dbReference>
<comment type="caution">
    <text evidence="2">The sequence shown here is derived from an EMBL/GenBank/DDBJ whole genome shotgun (WGS) entry which is preliminary data.</text>
</comment>